<feature type="compositionally biased region" description="Low complexity" evidence="7">
    <location>
        <begin position="1"/>
        <end position="11"/>
    </location>
</feature>
<proteinExistence type="predicted"/>
<evidence type="ECO:0000256" key="1">
    <source>
        <dbReference type="ARBA" id="ARBA00004141"/>
    </source>
</evidence>
<feature type="transmembrane region" description="Helical" evidence="8">
    <location>
        <begin position="90"/>
        <end position="112"/>
    </location>
</feature>
<feature type="region of interest" description="Disordered" evidence="7">
    <location>
        <begin position="1"/>
        <end position="23"/>
    </location>
</feature>
<keyword evidence="2" id="KW-0813">Transport</keyword>
<evidence type="ECO:0000259" key="9">
    <source>
        <dbReference type="Pfam" id="PF00999"/>
    </source>
</evidence>
<dbReference type="InterPro" id="IPR050794">
    <property type="entry name" value="CPA2_transporter"/>
</dbReference>
<dbReference type="InterPro" id="IPR038770">
    <property type="entry name" value="Na+/solute_symporter_sf"/>
</dbReference>
<dbReference type="InterPro" id="IPR006153">
    <property type="entry name" value="Cation/H_exchanger_TM"/>
</dbReference>
<evidence type="ECO:0000256" key="5">
    <source>
        <dbReference type="ARBA" id="ARBA00023065"/>
    </source>
</evidence>
<evidence type="ECO:0000313" key="11">
    <source>
        <dbReference type="Proteomes" id="UP000310108"/>
    </source>
</evidence>
<protein>
    <submittedName>
        <fullName evidence="10">K(+)/H(+) antiporter 1</fullName>
    </submittedName>
</protein>
<keyword evidence="11" id="KW-1185">Reference proteome</keyword>
<keyword evidence="4 8" id="KW-1133">Transmembrane helix</keyword>
<gene>
    <name evidence="10" type="primary">kha1</name>
    <name evidence="10" type="ORF">CTA1_11825</name>
</gene>
<comment type="subcellular location">
    <subcellularLocation>
        <location evidence="1">Membrane</location>
        <topology evidence="1">Multi-pass membrane protein</topology>
    </subcellularLocation>
</comment>
<feature type="transmembrane region" description="Helical" evidence="8">
    <location>
        <begin position="151"/>
        <end position="169"/>
    </location>
</feature>
<dbReference type="GO" id="GO:0016020">
    <property type="term" value="C:membrane"/>
    <property type="evidence" value="ECO:0007669"/>
    <property type="project" value="UniProtKB-SubCell"/>
</dbReference>
<dbReference type="PANTHER" id="PTHR32468">
    <property type="entry name" value="CATION/H + ANTIPORTER"/>
    <property type="match status" value="1"/>
</dbReference>
<reference evidence="10 11" key="1">
    <citation type="journal article" date="2019" name="PLoS ONE">
        <title>Comparative genome analysis indicates high evolutionary potential of pathogenicity genes in Colletotrichum tanaceti.</title>
        <authorList>
            <person name="Lelwala R.V."/>
            <person name="Korhonen P.K."/>
            <person name="Young N.D."/>
            <person name="Scott J.B."/>
            <person name="Ades P.A."/>
            <person name="Gasser R.B."/>
            <person name="Taylor P.W.J."/>
        </authorList>
    </citation>
    <scope>NUCLEOTIDE SEQUENCE [LARGE SCALE GENOMIC DNA]</scope>
    <source>
        <strain evidence="10">BRIP57314</strain>
    </source>
</reference>
<organism evidence="10 11">
    <name type="scientific">Colletotrichum tanaceti</name>
    <dbReference type="NCBI Taxonomy" id="1306861"/>
    <lineage>
        <taxon>Eukaryota</taxon>
        <taxon>Fungi</taxon>
        <taxon>Dikarya</taxon>
        <taxon>Ascomycota</taxon>
        <taxon>Pezizomycotina</taxon>
        <taxon>Sordariomycetes</taxon>
        <taxon>Hypocreomycetidae</taxon>
        <taxon>Glomerellales</taxon>
        <taxon>Glomerellaceae</taxon>
        <taxon>Colletotrichum</taxon>
        <taxon>Colletotrichum destructivum species complex</taxon>
    </lineage>
</organism>
<dbReference type="Proteomes" id="UP000310108">
    <property type="component" value="Unassembled WGS sequence"/>
</dbReference>
<comment type="caution">
    <text evidence="10">The sequence shown here is derived from an EMBL/GenBank/DDBJ whole genome shotgun (WGS) entry which is preliminary data.</text>
</comment>
<evidence type="ECO:0000256" key="8">
    <source>
        <dbReference type="SAM" id="Phobius"/>
    </source>
</evidence>
<feature type="transmembrane region" description="Helical" evidence="8">
    <location>
        <begin position="119"/>
        <end position="139"/>
    </location>
</feature>
<dbReference type="AlphaFoldDB" id="A0A4V6DFG9"/>
<evidence type="ECO:0000313" key="10">
    <source>
        <dbReference type="EMBL" id="TKW49096.1"/>
    </source>
</evidence>
<feature type="transmembrane region" description="Helical" evidence="8">
    <location>
        <begin position="213"/>
        <end position="237"/>
    </location>
</feature>
<evidence type="ECO:0000256" key="3">
    <source>
        <dbReference type="ARBA" id="ARBA00022692"/>
    </source>
</evidence>
<evidence type="ECO:0000256" key="4">
    <source>
        <dbReference type="ARBA" id="ARBA00022989"/>
    </source>
</evidence>
<dbReference type="Gene3D" id="1.20.1530.20">
    <property type="match status" value="1"/>
</dbReference>
<feature type="domain" description="Cation/H+ exchanger transmembrane" evidence="9">
    <location>
        <begin position="46"/>
        <end position="150"/>
    </location>
</feature>
<dbReference type="PANTHER" id="PTHR32468:SF0">
    <property type="entry name" value="K(+)_H(+) ANTIPORTER 1"/>
    <property type="match status" value="1"/>
</dbReference>
<sequence length="265" mass="27542">MSTTAASASTPTPTPTGDRAPSQGGIFEGLDPSVFNPSDPIIMFIIQAINEPKAIVEVIAGILLGPSVLGRIPGFTDAVFSAELMAPFRLVANIGLVLFLFLVGLEINLSFLVGNWRTAASVAALDMTIPFGCGVGLAYGLYHKYGDDPGTAPISFCVFALFIGVAVGSPPSGSSSPLSASPSSSPTPSAPASCGCSGARAASRGTGRRRGSVALTLVLVLASPFFTSVVMALVTTFTPTPLVMWLYPPSYQQKLELWKRGKINW</sequence>
<dbReference type="GO" id="GO:1902600">
    <property type="term" value="P:proton transmembrane transport"/>
    <property type="evidence" value="ECO:0007669"/>
    <property type="project" value="InterPro"/>
</dbReference>
<keyword evidence="5" id="KW-0406">Ion transport</keyword>
<dbReference type="GO" id="GO:0015297">
    <property type="term" value="F:antiporter activity"/>
    <property type="evidence" value="ECO:0007669"/>
    <property type="project" value="InterPro"/>
</dbReference>
<dbReference type="Pfam" id="PF00999">
    <property type="entry name" value="Na_H_Exchanger"/>
    <property type="match status" value="1"/>
</dbReference>
<accession>A0A4V6DFG9</accession>
<dbReference type="EMBL" id="PJEX01000619">
    <property type="protein sequence ID" value="TKW49096.1"/>
    <property type="molecule type" value="Genomic_DNA"/>
</dbReference>
<evidence type="ECO:0000256" key="7">
    <source>
        <dbReference type="SAM" id="MobiDB-lite"/>
    </source>
</evidence>
<name>A0A4V6DFG9_9PEZI</name>
<keyword evidence="3 8" id="KW-0812">Transmembrane</keyword>
<keyword evidence="6 8" id="KW-0472">Membrane</keyword>
<evidence type="ECO:0000256" key="6">
    <source>
        <dbReference type="ARBA" id="ARBA00023136"/>
    </source>
</evidence>
<evidence type="ECO:0000256" key="2">
    <source>
        <dbReference type="ARBA" id="ARBA00022448"/>
    </source>
</evidence>